<accession>A0A834EGC9</accession>
<dbReference type="InterPro" id="IPR021097">
    <property type="entry name" value="CPH_domain"/>
</dbReference>
<feature type="region of interest" description="Disordered" evidence="1">
    <location>
        <begin position="272"/>
        <end position="339"/>
    </location>
</feature>
<dbReference type="AlphaFoldDB" id="A0A834EGC9"/>
<evidence type="ECO:0000256" key="1">
    <source>
        <dbReference type="SAM" id="MobiDB-lite"/>
    </source>
</evidence>
<gene>
    <name evidence="3" type="ORF">HJG60_003474</name>
</gene>
<comment type="caution">
    <text evidence="3">The sequence shown here is derived from an EMBL/GenBank/DDBJ whole genome shotgun (WGS) entry which is preliminary data.</text>
</comment>
<dbReference type="Proteomes" id="UP000664940">
    <property type="component" value="Unassembled WGS sequence"/>
</dbReference>
<dbReference type="PANTHER" id="PTHR22771:SF2">
    <property type="entry name" value="CULLIN-9"/>
    <property type="match status" value="1"/>
</dbReference>
<dbReference type="Gene3D" id="2.30.30.30">
    <property type="match status" value="1"/>
</dbReference>
<feature type="compositionally biased region" description="Basic and acidic residues" evidence="1">
    <location>
        <begin position="293"/>
        <end position="327"/>
    </location>
</feature>
<evidence type="ECO:0000259" key="2">
    <source>
        <dbReference type="Pfam" id="PF11515"/>
    </source>
</evidence>
<protein>
    <recommendedName>
        <fullName evidence="2">CPH domain-containing protein</fullName>
    </recommendedName>
</protein>
<dbReference type="InterPro" id="IPR045093">
    <property type="entry name" value="Cullin"/>
</dbReference>
<feature type="domain" description="CPH" evidence="2">
    <location>
        <begin position="63"/>
        <end position="136"/>
    </location>
</feature>
<dbReference type="EMBL" id="JABVXQ010000004">
    <property type="protein sequence ID" value="KAF6113332.1"/>
    <property type="molecule type" value="Genomic_DNA"/>
</dbReference>
<dbReference type="SUPFAM" id="SSF63748">
    <property type="entry name" value="Tudor/PWWP/MBT"/>
    <property type="match status" value="1"/>
</dbReference>
<dbReference type="InterPro" id="IPR014722">
    <property type="entry name" value="Rib_uL2_dom2"/>
</dbReference>
<name>A0A834EGC9_9CHIR</name>
<organism evidence="3 4">
    <name type="scientific">Phyllostomus discolor</name>
    <name type="common">pale spear-nosed bat</name>
    <dbReference type="NCBI Taxonomy" id="89673"/>
    <lineage>
        <taxon>Eukaryota</taxon>
        <taxon>Metazoa</taxon>
        <taxon>Chordata</taxon>
        <taxon>Craniata</taxon>
        <taxon>Vertebrata</taxon>
        <taxon>Euteleostomi</taxon>
        <taxon>Mammalia</taxon>
        <taxon>Eutheria</taxon>
        <taxon>Laurasiatheria</taxon>
        <taxon>Chiroptera</taxon>
        <taxon>Yangochiroptera</taxon>
        <taxon>Phyllostomidae</taxon>
        <taxon>Phyllostominae</taxon>
        <taxon>Phyllostomus</taxon>
    </lineage>
</organism>
<dbReference type="PANTHER" id="PTHR22771">
    <property type="entry name" value="CULLIN AND GALACTOSE-BINDING DOMAIN-CONTAINING"/>
    <property type="match status" value="1"/>
</dbReference>
<reference evidence="3 4" key="1">
    <citation type="journal article" date="2020" name="Nature">
        <title>Six reference-quality genomes reveal evolution of bat adaptations.</title>
        <authorList>
            <person name="Jebb D."/>
            <person name="Huang Z."/>
            <person name="Pippel M."/>
            <person name="Hughes G.M."/>
            <person name="Lavrichenko K."/>
            <person name="Devanna P."/>
            <person name="Winkler S."/>
            <person name="Jermiin L.S."/>
            <person name="Skirmuntt E.C."/>
            <person name="Katzourakis A."/>
            <person name="Burkitt-Gray L."/>
            <person name="Ray D.A."/>
            <person name="Sullivan K.A.M."/>
            <person name="Roscito J.G."/>
            <person name="Kirilenko B.M."/>
            <person name="Davalos L.M."/>
            <person name="Corthals A.P."/>
            <person name="Power M.L."/>
            <person name="Jones G."/>
            <person name="Ransome R.D."/>
            <person name="Dechmann D.K.N."/>
            <person name="Locatelli A.G."/>
            <person name="Puechmaille S.J."/>
            <person name="Fedrigo O."/>
            <person name="Jarvis E.D."/>
            <person name="Hiller M."/>
            <person name="Vernes S.C."/>
            <person name="Myers E.W."/>
            <person name="Teeling E.C."/>
        </authorList>
    </citation>
    <scope>NUCLEOTIDE SEQUENCE [LARGE SCALE GENOMIC DNA]</scope>
    <source>
        <strain evidence="3">Bat1K_MPI-CBG_1</strain>
    </source>
</reference>
<evidence type="ECO:0000313" key="4">
    <source>
        <dbReference type="Proteomes" id="UP000664940"/>
    </source>
</evidence>
<proteinExistence type="predicted"/>
<dbReference type="Pfam" id="PF11515">
    <property type="entry name" value="Cul7"/>
    <property type="match status" value="1"/>
</dbReference>
<sequence length="371" mass="41496">MAVGNLISELVRNMGWSQTFSERSTSPPRPSRSIFQPCISGPSLLLPPIVATPRKQGRAFRQRYEFSSRSGYGEYVQQTLVPGMRVRMLDDYEEISAGDEGEFRQSNSGVPPVQVFWLSMGRTYWVHWHMLEILGPEEAAEDTASAAVEKGPGATVLGTALPPWDWKPVDRLYSLPYLQPEPQKDEKLGYLTQAEWWELLFFIKKLDIREQQPIFQSLRENLDETRDEKSLGEISVPREVAEGLLQVLSNRFEGSTLRDLLNSHIYTKYGQRPDALGSSPSSRSHSCALDPEGESRLEAKFSREETKSSKAKAEPHKAEAEPAKGKTEPPMAQSDSQLFNQLLVTEGMALPSEIKEAARGKLGAGRGGQRS</sequence>
<evidence type="ECO:0000313" key="3">
    <source>
        <dbReference type="EMBL" id="KAF6113332.1"/>
    </source>
</evidence>